<comment type="similarity">
    <text evidence="1">Belongs to the ThiD family.</text>
</comment>
<dbReference type="GO" id="GO:0009228">
    <property type="term" value="P:thiamine biosynthetic process"/>
    <property type="evidence" value="ECO:0007669"/>
    <property type="project" value="InterPro"/>
</dbReference>
<evidence type="ECO:0000256" key="6">
    <source>
        <dbReference type="ARBA" id="ARBA00022777"/>
    </source>
</evidence>
<evidence type="ECO:0000256" key="11">
    <source>
        <dbReference type="ARBA" id="ARBA00042396"/>
    </source>
</evidence>
<dbReference type="GO" id="GO:0008902">
    <property type="term" value="F:hydroxymethylpyrimidine kinase activity"/>
    <property type="evidence" value="ECO:0007669"/>
    <property type="project" value="TreeGrafter"/>
</dbReference>
<evidence type="ECO:0000256" key="13">
    <source>
        <dbReference type="ARBA" id="ARBA00049293"/>
    </source>
</evidence>
<dbReference type="GO" id="GO:0008478">
    <property type="term" value="F:pyridoxal kinase activity"/>
    <property type="evidence" value="ECO:0007669"/>
    <property type="project" value="UniProtKB-EC"/>
</dbReference>
<name>A0A430ART0_9ENTE</name>
<organism evidence="15 16">
    <name type="scientific">Vagococcus elongatus</name>
    <dbReference type="NCBI Taxonomy" id="180344"/>
    <lineage>
        <taxon>Bacteria</taxon>
        <taxon>Bacillati</taxon>
        <taxon>Bacillota</taxon>
        <taxon>Bacilli</taxon>
        <taxon>Lactobacillales</taxon>
        <taxon>Enterococcaceae</taxon>
        <taxon>Vagococcus</taxon>
    </lineage>
</organism>
<evidence type="ECO:0000256" key="5">
    <source>
        <dbReference type="ARBA" id="ARBA00022741"/>
    </source>
</evidence>
<evidence type="ECO:0000256" key="10">
    <source>
        <dbReference type="ARBA" id="ARBA00042348"/>
    </source>
</evidence>
<evidence type="ECO:0000256" key="4">
    <source>
        <dbReference type="ARBA" id="ARBA00022723"/>
    </source>
</evidence>
<dbReference type="Pfam" id="PF08543">
    <property type="entry name" value="Phos_pyr_kin"/>
    <property type="match status" value="1"/>
</dbReference>
<evidence type="ECO:0000313" key="16">
    <source>
        <dbReference type="Proteomes" id="UP000287605"/>
    </source>
</evidence>
<evidence type="ECO:0000256" key="2">
    <source>
        <dbReference type="ARBA" id="ARBA00012104"/>
    </source>
</evidence>
<dbReference type="PANTHER" id="PTHR20858:SF19">
    <property type="entry name" value="PYRIDOXINE KINASE"/>
    <property type="match status" value="1"/>
</dbReference>
<keyword evidence="4" id="KW-0479">Metal-binding</keyword>
<protein>
    <recommendedName>
        <fullName evidence="2">pyridoxal kinase</fullName>
        <ecNumber evidence="2">2.7.1.35</ecNumber>
    </recommendedName>
    <alternativeName>
        <fullName evidence="10">PN/PL/PM kinase</fullName>
    </alternativeName>
    <alternativeName>
        <fullName evidence="11">Pyridoxal kinase</fullName>
    </alternativeName>
    <alternativeName>
        <fullName evidence="9">Pyridoxamine kinase</fullName>
    </alternativeName>
    <alternativeName>
        <fullName evidence="12">Vitamin B6 kinase</fullName>
    </alternativeName>
</protein>
<dbReference type="GO" id="GO:0046872">
    <property type="term" value="F:metal ion binding"/>
    <property type="evidence" value="ECO:0007669"/>
    <property type="project" value="UniProtKB-KW"/>
</dbReference>
<evidence type="ECO:0000256" key="7">
    <source>
        <dbReference type="ARBA" id="ARBA00022840"/>
    </source>
</evidence>
<evidence type="ECO:0000256" key="9">
    <source>
        <dbReference type="ARBA" id="ARBA00042307"/>
    </source>
</evidence>
<reference evidence="15 16" key="1">
    <citation type="submission" date="2017-05" db="EMBL/GenBank/DDBJ databases">
        <title>Vagococcus spp. assemblies.</title>
        <authorList>
            <person name="Gulvik C.A."/>
        </authorList>
    </citation>
    <scope>NUCLEOTIDE SEQUENCE [LARGE SCALE GENOMIC DNA]</scope>
    <source>
        <strain evidence="15 16">CCUG 51432</strain>
    </source>
</reference>
<dbReference type="PANTHER" id="PTHR20858">
    <property type="entry name" value="PHOSPHOMETHYLPYRIMIDINE KINASE"/>
    <property type="match status" value="1"/>
</dbReference>
<dbReference type="AlphaFoldDB" id="A0A430ART0"/>
<evidence type="ECO:0000256" key="3">
    <source>
        <dbReference type="ARBA" id="ARBA00022679"/>
    </source>
</evidence>
<keyword evidence="16" id="KW-1185">Reference proteome</keyword>
<dbReference type="SUPFAM" id="SSF53613">
    <property type="entry name" value="Ribokinase-like"/>
    <property type="match status" value="1"/>
</dbReference>
<dbReference type="InterPro" id="IPR013749">
    <property type="entry name" value="PM/HMP-P_kinase-1"/>
</dbReference>
<dbReference type="Proteomes" id="UP000287605">
    <property type="component" value="Unassembled WGS sequence"/>
</dbReference>
<evidence type="ECO:0000313" key="15">
    <source>
        <dbReference type="EMBL" id="RSU10760.1"/>
    </source>
</evidence>
<dbReference type="EMBL" id="NGKA01000013">
    <property type="protein sequence ID" value="RSU10760.1"/>
    <property type="molecule type" value="Genomic_DNA"/>
</dbReference>
<keyword evidence="5" id="KW-0547">Nucleotide-binding</keyword>
<dbReference type="EC" id="2.7.1.35" evidence="2"/>
<gene>
    <name evidence="15" type="ORF">CBF29_09255</name>
</gene>
<keyword evidence="6 15" id="KW-0418">Kinase</keyword>
<comment type="catalytic activity">
    <reaction evidence="13">
        <text>pyridoxal + ATP = pyridoxal 5'-phosphate + ADP + H(+)</text>
        <dbReference type="Rhea" id="RHEA:10224"/>
        <dbReference type="ChEBI" id="CHEBI:15378"/>
        <dbReference type="ChEBI" id="CHEBI:17310"/>
        <dbReference type="ChEBI" id="CHEBI:30616"/>
        <dbReference type="ChEBI" id="CHEBI:456216"/>
        <dbReference type="ChEBI" id="CHEBI:597326"/>
        <dbReference type="EC" id="2.7.1.35"/>
    </reaction>
</comment>
<dbReference type="CDD" id="cd01169">
    <property type="entry name" value="HMPP_kinase"/>
    <property type="match status" value="1"/>
</dbReference>
<sequence length="275" mass="29591">MIKKTLTIAGSDSSGGAGIQADLKTFQEFGTFGFCAITSVVTMDPDNNWSHHVTSMEPALVEQQLKTIFSGKPIDGLKTGMLGAIETIEIAARYIKKHQVKHVVIDPVMACKGSDELLQPENVETMKKLLLPLATIATPNLLEAKFLANVPTISSLDDMKQAAEKILELGPKTVVIKGGKALGTDKAIDVFYDGKEFTVLSENKIQTHNNHGAGCTFAAAITAGLTKGLSTEKAARQAKSFVTAAIKNGVDIYPYVGHIWHGAYNHAEKRIIDNN</sequence>
<feature type="domain" description="Pyridoxamine kinase/Phosphomethylpyrimidine kinase" evidence="14">
    <location>
        <begin position="12"/>
        <end position="257"/>
    </location>
</feature>
<keyword evidence="8" id="KW-0460">Magnesium</keyword>
<evidence type="ECO:0000256" key="1">
    <source>
        <dbReference type="ARBA" id="ARBA00009879"/>
    </source>
</evidence>
<dbReference type="GO" id="GO:0008972">
    <property type="term" value="F:phosphomethylpyrimidine kinase activity"/>
    <property type="evidence" value="ECO:0007669"/>
    <property type="project" value="InterPro"/>
</dbReference>
<dbReference type="GO" id="GO:0005524">
    <property type="term" value="F:ATP binding"/>
    <property type="evidence" value="ECO:0007669"/>
    <property type="project" value="UniProtKB-KW"/>
</dbReference>
<evidence type="ECO:0000259" key="14">
    <source>
        <dbReference type="Pfam" id="PF08543"/>
    </source>
</evidence>
<dbReference type="Gene3D" id="3.40.1190.20">
    <property type="match status" value="1"/>
</dbReference>
<comment type="caution">
    <text evidence="15">The sequence shown here is derived from an EMBL/GenBank/DDBJ whole genome shotgun (WGS) entry which is preliminary data.</text>
</comment>
<evidence type="ECO:0000256" key="8">
    <source>
        <dbReference type="ARBA" id="ARBA00022842"/>
    </source>
</evidence>
<keyword evidence="7" id="KW-0067">ATP-binding</keyword>
<proteinExistence type="inferred from homology"/>
<dbReference type="InterPro" id="IPR004399">
    <property type="entry name" value="HMP/HMP-P_kinase_dom"/>
</dbReference>
<dbReference type="OrthoDB" id="9810880at2"/>
<dbReference type="InterPro" id="IPR029056">
    <property type="entry name" value="Ribokinase-like"/>
</dbReference>
<accession>A0A430ART0</accession>
<dbReference type="GO" id="GO:0005829">
    <property type="term" value="C:cytosol"/>
    <property type="evidence" value="ECO:0007669"/>
    <property type="project" value="TreeGrafter"/>
</dbReference>
<dbReference type="NCBIfam" id="TIGR00097">
    <property type="entry name" value="HMP-P_kinase"/>
    <property type="match status" value="1"/>
</dbReference>
<evidence type="ECO:0000256" key="12">
    <source>
        <dbReference type="ARBA" id="ARBA00042531"/>
    </source>
</evidence>
<keyword evidence="3" id="KW-0808">Transferase</keyword>
<dbReference type="FunFam" id="3.40.1190.20:FF:000003">
    <property type="entry name" value="Phosphomethylpyrimidine kinase ThiD"/>
    <property type="match status" value="1"/>
</dbReference>